<gene>
    <name evidence="2" type="ORF">NGM29_11300</name>
</gene>
<accession>A0A9E7SUV5</accession>
<dbReference type="Proteomes" id="UP001056855">
    <property type="component" value="Chromosome"/>
</dbReference>
<feature type="transmembrane region" description="Helical" evidence="1">
    <location>
        <begin position="36"/>
        <end position="53"/>
    </location>
</feature>
<dbReference type="GeneID" id="73290640"/>
<dbReference type="AlphaFoldDB" id="A0A9E7SUV5"/>
<keyword evidence="3" id="KW-1185">Reference proteome</keyword>
<dbReference type="RefSeq" id="WP_254156282.1">
    <property type="nucleotide sequence ID" value="NZ_CP100355.1"/>
</dbReference>
<name>A0A9E7SUV5_9EURY</name>
<feature type="transmembrane region" description="Helical" evidence="1">
    <location>
        <begin position="7"/>
        <end position="24"/>
    </location>
</feature>
<keyword evidence="1" id="KW-1133">Transmembrane helix</keyword>
<reference evidence="2" key="1">
    <citation type="submission" date="2022-06" db="EMBL/GenBank/DDBJ databases">
        <title>Diverse halophilic archaea isolated from saline environments.</title>
        <authorList>
            <person name="Cui H.-L."/>
        </authorList>
    </citation>
    <scope>NUCLEOTIDE SEQUENCE</scope>
    <source>
        <strain evidence="2">WLHS1</strain>
    </source>
</reference>
<evidence type="ECO:0000256" key="1">
    <source>
        <dbReference type="SAM" id="Phobius"/>
    </source>
</evidence>
<dbReference type="EMBL" id="CP100355">
    <property type="protein sequence ID" value="UTF52376.1"/>
    <property type="molecule type" value="Genomic_DNA"/>
</dbReference>
<protein>
    <submittedName>
        <fullName evidence="2">Uncharacterized protein</fullName>
    </submittedName>
</protein>
<organism evidence="2 3">
    <name type="scientific">Natronosalvus rutilus</name>
    <dbReference type="NCBI Taxonomy" id="2953753"/>
    <lineage>
        <taxon>Archaea</taxon>
        <taxon>Methanobacteriati</taxon>
        <taxon>Methanobacteriota</taxon>
        <taxon>Stenosarchaea group</taxon>
        <taxon>Halobacteria</taxon>
        <taxon>Halobacteriales</taxon>
        <taxon>Natrialbaceae</taxon>
        <taxon>Natronosalvus</taxon>
    </lineage>
</organism>
<dbReference type="KEGG" id="sawl:NGM29_11300"/>
<evidence type="ECO:0000313" key="3">
    <source>
        <dbReference type="Proteomes" id="UP001056855"/>
    </source>
</evidence>
<proteinExistence type="predicted"/>
<sequence length="71" mass="7656">MNHRQRTITAVLWISVAGVMAITLEPSVPTDLAEAARLFVVVLALGLAGVYLFDPWGLISRTHQIGKSGEP</sequence>
<keyword evidence="1" id="KW-0812">Transmembrane</keyword>
<keyword evidence="1" id="KW-0472">Membrane</keyword>
<evidence type="ECO:0000313" key="2">
    <source>
        <dbReference type="EMBL" id="UTF52376.1"/>
    </source>
</evidence>